<dbReference type="InterPro" id="IPR037519">
    <property type="entry name" value="LITAF_fam"/>
</dbReference>
<dbReference type="PROSITE" id="PS51837">
    <property type="entry name" value="LITAF"/>
    <property type="match status" value="1"/>
</dbReference>
<feature type="compositionally biased region" description="Polar residues" evidence="8">
    <location>
        <begin position="20"/>
        <end position="30"/>
    </location>
</feature>
<evidence type="ECO:0000259" key="10">
    <source>
        <dbReference type="PROSITE" id="PS51837"/>
    </source>
</evidence>
<evidence type="ECO:0000256" key="4">
    <source>
        <dbReference type="ARBA" id="ARBA00005975"/>
    </source>
</evidence>
<feature type="unsure residue" description="I or L" evidence="12">
    <location>
        <position position="26"/>
    </location>
</feature>
<keyword evidence="9" id="KW-1133">Transmembrane helix</keyword>
<dbReference type="GO" id="GO:0005634">
    <property type="term" value="C:nucleus"/>
    <property type="evidence" value="ECO:0007669"/>
    <property type="project" value="TreeGrafter"/>
</dbReference>
<feature type="compositionally biased region" description="Low complexity" evidence="8">
    <location>
        <begin position="55"/>
        <end position="65"/>
    </location>
</feature>
<evidence type="ECO:0000313" key="12">
    <source>
        <dbReference type="RefSeq" id="XP_013866889.1"/>
    </source>
</evidence>
<evidence type="ECO:0000256" key="6">
    <source>
        <dbReference type="ARBA" id="ARBA00022833"/>
    </source>
</evidence>
<evidence type="ECO:0000313" key="11">
    <source>
        <dbReference type="Proteomes" id="UP000192220"/>
    </source>
</evidence>
<protein>
    <submittedName>
        <fullName evidence="12 13">Lipopolysaccharide-induced tumor necrosis factor-alpha factor homolog</fullName>
    </submittedName>
</protein>
<feature type="transmembrane region" description="Helical" evidence="9">
    <location>
        <begin position="139"/>
        <end position="157"/>
    </location>
</feature>
<evidence type="ECO:0000256" key="1">
    <source>
        <dbReference type="ARBA" id="ARBA00004125"/>
    </source>
</evidence>
<comment type="subcellular location">
    <subcellularLocation>
        <location evidence="1">Endosome membrane</location>
        <topology evidence="1">Peripheral membrane protein</topology>
        <orientation evidence="1">Cytoplasmic side</orientation>
    </subcellularLocation>
    <subcellularLocation>
        <location evidence="2">Late endosome membrane</location>
    </subcellularLocation>
    <subcellularLocation>
        <location evidence="3">Lysosome membrane</location>
        <topology evidence="3">Peripheral membrane protein</topology>
        <orientation evidence="3">Cytoplasmic side</orientation>
    </subcellularLocation>
</comment>
<dbReference type="PANTHER" id="PTHR23292">
    <property type="entry name" value="LIPOPOLYSACCHARIDE-INDUCED TUMOR NECROSIS FACTOR-ALPHA FACTOR"/>
    <property type="match status" value="1"/>
</dbReference>
<feature type="domain" description="LITAF" evidence="10">
    <location>
        <begin position="95"/>
        <end position="179"/>
    </location>
</feature>
<evidence type="ECO:0000313" key="13">
    <source>
        <dbReference type="RefSeq" id="XP_013866890.1"/>
    </source>
</evidence>
<comment type="similarity">
    <text evidence="4">Belongs to the CDIP1/LITAF family.</text>
</comment>
<evidence type="ECO:0000256" key="9">
    <source>
        <dbReference type="SAM" id="Phobius"/>
    </source>
</evidence>
<organism evidence="11 12">
    <name type="scientific">Austrofundulus limnaeus</name>
    <name type="common">Annual killifish</name>
    <dbReference type="NCBI Taxonomy" id="52670"/>
    <lineage>
        <taxon>Eukaryota</taxon>
        <taxon>Metazoa</taxon>
        <taxon>Chordata</taxon>
        <taxon>Craniata</taxon>
        <taxon>Vertebrata</taxon>
        <taxon>Euteleostomi</taxon>
        <taxon>Actinopterygii</taxon>
        <taxon>Neopterygii</taxon>
        <taxon>Teleostei</taxon>
        <taxon>Neoteleostei</taxon>
        <taxon>Acanthomorphata</taxon>
        <taxon>Ovalentaria</taxon>
        <taxon>Atherinomorphae</taxon>
        <taxon>Cyprinodontiformes</taxon>
        <taxon>Rivulidae</taxon>
        <taxon>Austrofundulus</taxon>
    </lineage>
</organism>
<keyword evidence="5" id="KW-0479">Metal-binding</keyword>
<keyword evidence="9" id="KW-0812">Transmembrane</keyword>
<dbReference type="PANTHER" id="PTHR23292:SF45">
    <property type="entry name" value="LIPOPOLYSACCHARIDE-INDUCED TUMOR NECROSIS FACTOR-ALPHA FACTOR HOMOLOG"/>
    <property type="match status" value="1"/>
</dbReference>
<dbReference type="OrthoDB" id="4713066at2759"/>
<feature type="region of interest" description="Disordered" evidence="8">
    <location>
        <begin position="1"/>
        <end position="65"/>
    </location>
</feature>
<proteinExistence type="inferred from homology"/>
<dbReference type="Pfam" id="PF10601">
    <property type="entry name" value="zf-LITAF-like"/>
    <property type="match status" value="1"/>
</dbReference>
<dbReference type="STRING" id="52670.A0A2I4BGK8"/>
<gene>
    <name evidence="12 13" type="primary">LOC106519673</name>
</gene>
<dbReference type="RefSeq" id="XP_013866889.1">
    <property type="nucleotide sequence ID" value="XM_014011435.1"/>
</dbReference>
<keyword evidence="11" id="KW-1185">Reference proteome</keyword>
<name>A0A2I4BGK8_AUSLI</name>
<dbReference type="GO" id="GO:0098574">
    <property type="term" value="C:cytoplasmic side of lysosomal membrane"/>
    <property type="evidence" value="ECO:0007669"/>
    <property type="project" value="TreeGrafter"/>
</dbReference>
<reference evidence="12 13" key="1">
    <citation type="submission" date="2025-04" db="UniProtKB">
        <authorList>
            <consortium name="RefSeq"/>
        </authorList>
    </citation>
    <scope>IDENTIFICATION</scope>
    <source>
        <strain evidence="12 13">Quisiro</strain>
        <tissue evidence="12 13">Liver</tissue>
    </source>
</reference>
<dbReference type="Proteomes" id="UP000192220">
    <property type="component" value="Unplaced"/>
</dbReference>
<dbReference type="GO" id="GO:0008270">
    <property type="term" value="F:zinc ion binding"/>
    <property type="evidence" value="ECO:0007669"/>
    <property type="project" value="TreeGrafter"/>
</dbReference>
<keyword evidence="6" id="KW-0862">Zinc</keyword>
<dbReference type="InterPro" id="IPR006629">
    <property type="entry name" value="LITAF"/>
</dbReference>
<sequence>MEPPSYEEANRHPSIPSRVGLNNENLASAPSTPPPTYREAVHQDPFPVLTPPSVPAAEVPPSQPAEVTVHPLTQIGRRGGASSSRQTQSVVVVSQPQPVPIVPTSLIDAPGLIRCPHCQHLVTTKVTYKPGCAAWCSCTLLALMGLICGICLIPLMLRRMQDAHHYCPDCEKKVYVYKR</sequence>
<dbReference type="GO" id="GO:0098560">
    <property type="term" value="C:cytoplasmic side of late endosome membrane"/>
    <property type="evidence" value="ECO:0007669"/>
    <property type="project" value="TreeGrafter"/>
</dbReference>
<evidence type="ECO:0000256" key="5">
    <source>
        <dbReference type="ARBA" id="ARBA00022723"/>
    </source>
</evidence>
<dbReference type="RefSeq" id="XP_013866890.1">
    <property type="nucleotide sequence ID" value="XM_014011436.1"/>
</dbReference>
<evidence type="ECO:0000256" key="2">
    <source>
        <dbReference type="ARBA" id="ARBA00004414"/>
    </source>
</evidence>
<evidence type="ECO:0000256" key="3">
    <source>
        <dbReference type="ARBA" id="ARBA00004630"/>
    </source>
</evidence>
<evidence type="ECO:0000256" key="7">
    <source>
        <dbReference type="ARBA" id="ARBA00023136"/>
    </source>
</evidence>
<dbReference type="SMART" id="SM00714">
    <property type="entry name" value="LITAF"/>
    <property type="match status" value="1"/>
</dbReference>
<dbReference type="KEGG" id="alim:106519673"/>
<keyword evidence="7 9" id="KW-0472">Membrane</keyword>
<accession>A0A2I4BGK8</accession>
<dbReference type="AlphaFoldDB" id="A0A2I4BGK8"/>
<evidence type="ECO:0000256" key="8">
    <source>
        <dbReference type="SAM" id="MobiDB-lite"/>
    </source>
</evidence>